<keyword evidence="8 11" id="KW-0472">Membrane</keyword>
<evidence type="ECO:0000256" key="8">
    <source>
        <dbReference type="ARBA" id="ARBA00023136"/>
    </source>
</evidence>
<evidence type="ECO:0000256" key="5">
    <source>
        <dbReference type="ARBA" id="ARBA00022803"/>
    </source>
</evidence>
<keyword evidence="7" id="KW-0496">Mitochondrion</keyword>
<dbReference type="EMBL" id="JAEUBD010001468">
    <property type="protein sequence ID" value="KAH3660756.1"/>
    <property type="molecule type" value="Genomic_DNA"/>
</dbReference>
<keyword evidence="4" id="KW-1000">Mitochondrion outer membrane</keyword>
<gene>
    <name evidence="12" type="ORF">OGATHE_005088</name>
</gene>
<reference evidence="12" key="2">
    <citation type="submission" date="2021-01" db="EMBL/GenBank/DDBJ databases">
        <authorList>
            <person name="Schikora-Tamarit M.A."/>
        </authorList>
    </citation>
    <scope>NUCLEOTIDE SEQUENCE</scope>
    <source>
        <strain evidence="12">NCAIM Y.01608</strain>
    </source>
</reference>
<keyword evidence="6 11" id="KW-1133">Transmembrane helix</keyword>
<dbReference type="Pfam" id="PF13431">
    <property type="entry name" value="TPR_17"/>
    <property type="match status" value="1"/>
</dbReference>
<evidence type="ECO:0000256" key="6">
    <source>
        <dbReference type="ARBA" id="ARBA00022989"/>
    </source>
</evidence>
<evidence type="ECO:0000256" key="7">
    <source>
        <dbReference type="ARBA" id="ARBA00023128"/>
    </source>
</evidence>
<dbReference type="GO" id="GO:0030943">
    <property type="term" value="F:mitochondrion targeting sequence binding"/>
    <property type="evidence" value="ECO:0007669"/>
    <property type="project" value="TreeGrafter"/>
</dbReference>
<dbReference type="PROSITE" id="PS50005">
    <property type="entry name" value="TPR"/>
    <property type="match status" value="4"/>
</dbReference>
<evidence type="ECO:0000256" key="11">
    <source>
        <dbReference type="SAM" id="Phobius"/>
    </source>
</evidence>
<dbReference type="Pfam" id="PF13432">
    <property type="entry name" value="TPR_16"/>
    <property type="match status" value="1"/>
</dbReference>
<dbReference type="RefSeq" id="XP_018213084.1">
    <property type="nucleotide sequence ID" value="XM_018353565.1"/>
</dbReference>
<dbReference type="Gene3D" id="1.25.40.10">
    <property type="entry name" value="Tetratricopeptide repeat domain"/>
    <property type="match status" value="2"/>
</dbReference>
<dbReference type="GO" id="GO:0005741">
    <property type="term" value="C:mitochondrial outer membrane"/>
    <property type="evidence" value="ECO:0007669"/>
    <property type="project" value="UniProtKB-SubCell"/>
</dbReference>
<dbReference type="GO" id="GO:0008320">
    <property type="term" value="F:protein transmembrane transporter activity"/>
    <property type="evidence" value="ECO:0007669"/>
    <property type="project" value="TreeGrafter"/>
</dbReference>
<dbReference type="GO" id="GO:0045039">
    <property type="term" value="P:protein insertion into mitochondrial inner membrane"/>
    <property type="evidence" value="ECO:0007669"/>
    <property type="project" value="TreeGrafter"/>
</dbReference>
<comment type="similarity">
    <text evidence="9">Belongs to the Tom70 family.</text>
</comment>
<feature type="region of interest" description="Disordered" evidence="10">
    <location>
        <begin position="41"/>
        <end position="71"/>
    </location>
</feature>
<dbReference type="GO" id="GO:0030150">
    <property type="term" value="P:protein import into mitochondrial matrix"/>
    <property type="evidence" value="ECO:0007669"/>
    <property type="project" value="TreeGrafter"/>
</dbReference>
<evidence type="ECO:0000313" key="12">
    <source>
        <dbReference type="EMBL" id="KAH3660756.1"/>
    </source>
</evidence>
<dbReference type="PANTHER" id="PTHR46208">
    <property type="entry name" value="MITOCHONDRIAL IMPORT RECEPTOR SUBUNIT TOM70"/>
    <property type="match status" value="1"/>
</dbReference>
<evidence type="ECO:0000256" key="10">
    <source>
        <dbReference type="SAM" id="MobiDB-lite"/>
    </source>
</evidence>
<dbReference type="SUPFAM" id="SSF48452">
    <property type="entry name" value="TPR-like"/>
    <property type="match status" value="1"/>
</dbReference>
<protein>
    <submittedName>
        <fullName evidence="12">Uncharacterized protein</fullName>
    </submittedName>
</protein>
<evidence type="ECO:0000256" key="3">
    <source>
        <dbReference type="ARBA" id="ARBA00022737"/>
    </source>
</evidence>
<feature type="transmembrane region" description="Helical" evidence="11">
    <location>
        <begin position="15"/>
        <end position="35"/>
    </location>
</feature>
<evidence type="ECO:0000256" key="4">
    <source>
        <dbReference type="ARBA" id="ARBA00022787"/>
    </source>
</evidence>
<name>A0A1B7SPL6_9ASCO</name>
<evidence type="ECO:0000313" key="13">
    <source>
        <dbReference type="Proteomes" id="UP000788993"/>
    </source>
</evidence>
<comment type="subcellular location">
    <subcellularLocation>
        <location evidence="1">Mitochondrion outer membrane</location>
        <topology evidence="1">Single-pass membrane protein</topology>
    </subcellularLocation>
</comment>
<comment type="caution">
    <text evidence="12">The sequence shown here is derived from an EMBL/GenBank/DDBJ whole genome shotgun (WGS) entry which is preliminary data.</text>
</comment>
<dbReference type="InterPro" id="IPR019734">
    <property type="entry name" value="TPR_rpt"/>
</dbReference>
<dbReference type="Proteomes" id="UP000788993">
    <property type="component" value="Unassembled WGS sequence"/>
</dbReference>
<proteinExistence type="inferred from homology"/>
<dbReference type="InterPro" id="IPR011990">
    <property type="entry name" value="TPR-like_helical_dom_sf"/>
</dbReference>
<evidence type="ECO:0000256" key="2">
    <source>
        <dbReference type="ARBA" id="ARBA00022692"/>
    </source>
</evidence>
<sequence length="595" mass="66560">MSDSSLSRFVQTHKVALAVTAIVGAGSVAGLLYYMNQQSAGLDDSSKSKKKNKNKKKKKSEKKSATVTANWPSSNIPINESTGLPNVTEDLVKGMTKEERNKWALALKETGNQYYKAEDFKPAIECYSLALLCKTDPVFYANRAACYAAQGEHEKCIDDCTEALKLNPGYSKCLLRRAHAYESIEKYEEAIYDLTALTIYGGLNDQSPETFLERNLKKLANKINEERFSTLPKELPSSSSISSFFGAFAKENIDLDESKYPDQSCSQFLVKGLNEMAKDTYDNYVNADVLFHQAVTSYEKDSSNTDVKHAALAYEYKGTFDFLKGESESAVSNFNKALSLAPRCRTHVLLGLVNADKGDFASADEEIGKAIKMNPEDPDIYYHYGQLFYLMGDLDKAKDNFEKSKLYNPENVFGHIQLACIAYRKGESATCDELFREAKRKFPTSPEVPNYYGEILFDRQDYTAAAKQFDTAARLQEVLPTFNIGALPLINKSAIFQVNKDIAGCEQLLKTACELDPKSEVARINLGQIYLQAQKVKDAIELFEEACRLSRSNDDRVQAISLMEASKIQLKIKEDPILSAKVEEILRRAGIERNA</sequence>
<keyword evidence="3" id="KW-0677">Repeat</keyword>
<keyword evidence="5" id="KW-0802">TPR repeat</keyword>
<dbReference type="PANTHER" id="PTHR46208:SF1">
    <property type="entry name" value="MITOCHONDRIAL IMPORT RECEPTOR SUBUNIT TOM70"/>
    <property type="match status" value="1"/>
</dbReference>
<keyword evidence="13" id="KW-1185">Reference proteome</keyword>
<reference evidence="12" key="1">
    <citation type="journal article" date="2021" name="Open Biol.">
        <title>Shared evolutionary footprints suggest mitochondrial oxidative damage underlies multiple complex I losses in fungi.</title>
        <authorList>
            <person name="Schikora-Tamarit M.A."/>
            <person name="Marcet-Houben M."/>
            <person name="Nosek J."/>
            <person name="Gabaldon T."/>
        </authorList>
    </citation>
    <scope>NUCLEOTIDE SEQUENCE</scope>
    <source>
        <strain evidence="12">NCAIM Y.01608</strain>
    </source>
</reference>
<evidence type="ECO:0000256" key="1">
    <source>
        <dbReference type="ARBA" id="ARBA00004572"/>
    </source>
</evidence>
<accession>A0A1B7SPL6</accession>
<organism evidence="12 13">
    <name type="scientific">Ogataea polymorpha</name>
    <dbReference type="NCBI Taxonomy" id="460523"/>
    <lineage>
        <taxon>Eukaryota</taxon>
        <taxon>Fungi</taxon>
        <taxon>Dikarya</taxon>
        <taxon>Ascomycota</taxon>
        <taxon>Saccharomycotina</taxon>
        <taxon>Pichiomycetes</taxon>
        <taxon>Pichiales</taxon>
        <taxon>Pichiaceae</taxon>
        <taxon>Ogataea</taxon>
    </lineage>
</organism>
<feature type="compositionally biased region" description="Basic residues" evidence="10">
    <location>
        <begin position="48"/>
        <end position="61"/>
    </location>
</feature>
<keyword evidence="2 11" id="KW-0812">Transmembrane</keyword>
<evidence type="ECO:0000256" key="9">
    <source>
        <dbReference type="ARBA" id="ARBA00038030"/>
    </source>
</evidence>
<dbReference type="SMART" id="SM00028">
    <property type="entry name" value="TPR"/>
    <property type="match status" value="9"/>
</dbReference>
<dbReference type="Pfam" id="PF00515">
    <property type="entry name" value="TPR_1"/>
    <property type="match status" value="1"/>
</dbReference>
<dbReference type="AlphaFoldDB" id="A0A1B7SPL6"/>